<evidence type="ECO:0000313" key="3">
    <source>
        <dbReference type="Proteomes" id="UP000092583"/>
    </source>
</evidence>
<name>A0A1B9IIR2_9TREE</name>
<feature type="compositionally biased region" description="Polar residues" evidence="1">
    <location>
        <begin position="239"/>
        <end position="248"/>
    </location>
</feature>
<feature type="compositionally biased region" description="Acidic residues" evidence="1">
    <location>
        <begin position="616"/>
        <end position="627"/>
    </location>
</feature>
<gene>
    <name evidence="2" type="ORF">L486_06838</name>
</gene>
<feature type="compositionally biased region" description="Low complexity" evidence="1">
    <location>
        <begin position="967"/>
        <end position="980"/>
    </location>
</feature>
<proteinExistence type="predicted"/>
<reference evidence="3" key="2">
    <citation type="submission" date="2013-12" db="EMBL/GenBank/DDBJ databases">
        <title>Evolution of pathogenesis and genome organization in the Tremellales.</title>
        <authorList>
            <person name="Cuomo C."/>
            <person name="Litvintseva A."/>
            <person name="Heitman J."/>
            <person name="Chen Y."/>
            <person name="Sun S."/>
            <person name="Springer D."/>
            <person name="Dromer F."/>
            <person name="Young S."/>
            <person name="Zeng Q."/>
            <person name="Chapman S."/>
            <person name="Gujja S."/>
            <person name="Saif S."/>
            <person name="Birren B."/>
        </authorList>
    </citation>
    <scope>NUCLEOTIDE SEQUENCE [LARGE SCALE GENOMIC DNA]</scope>
    <source>
        <strain evidence="3">CBS 10435</strain>
    </source>
</reference>
<reference evidence="2 3" key="1">
    <citation type="submission" date="2013-07" db="EMBL/GenBank/DDBJ databases">
        <title>The Genome Sequence of Kwoniella mangroviensis CBS10435.</title>
        <authorList>
            <consortium name="The Broad Institute Genome Sequencing Platform"/>
            <person name="Cuomo C."/>
            <person name="Litvintseva A."/>
            <person name="Chen Y."/>
            <person name="Heitman J."/>
            <person name="Sun S."/>
            <person name="Springer D."/>
            <person name="Dromer F."/>
            <person name="Young S.K."/>
            <person name="Zeng Q."/>
            <person name="Gargeya S."/>
            <person name="Fitzgerald M."/>
            <person name="Abouelleil A."/>
            <person name="Alvarado L."/>
            <person name="Berlin A.M."/>
            <person name="Chapman S.B."/>
            <person name="Dewar J."/>
            <person name="Goldberg J."/>
            <person name="Griggs A."/>
            <person name="Gujja S."/>
            <person name="Hansen M."/>
            <person name="Howarth C."/>
            <person name="Imamovic A."/>
            <person name="Larimer J."/>
            <person name="McCowan C."/>
            <person name="Murphy C."/>
            <person name="Pearson M."/>
            <person name="Priest M."/>
            <person name="Roberts A."/>
            <person name="Saif S."/>
            <person name="Shea T."/>
            <person name="Sykes S."/>
            <person name="Wortman J."/>
            <person name="Nusbaum C."/>
            <person name="Birren B."/>
        </authorList>
    </citation>
    <scope>NUCLEOTIDE SEQUENCE [LARGE SCALE GENOMIC DNA]</scope>
    <source>
        <strain evidence="2 3">CBS 10435</strain>
    </source>
</reference>
<evidence type="ECO:0000256" key="1">
    <source>
        <dbReference type="SAM" id="MobiDB-lite"/>
    </source>
</evidence>
<feature type="compositionally biased region" description="Polar residues" evidence="1">
    <location>
        <begin position="812"/>
        <end position="822"/>
    </location>
</feature>
<feature type="compositionally biased region" description="Basic and acidic residues" evidence="1">
    <location>
        <begin position="1150"/>
        <end position="1167"/>
    </location>
</feature>
<feature type="region of interest" description="Disordered" evidence="1">
    <location>
        <begin position="1"/>
        <end position="30"/>
    </location>
</feature>
<feature type="region of interest" description="Disordered" evidence="1">
    <location>
        <begin position="1576"/>
        <end position="1653"/>
    </location>
</feature>
<feature type="compositionally biased region" description="Basic and acidic residues" evidence="1">
    <location>
        <begin position="628"/>
        <end position="642"/>
    </location>
</feature>
<feature type="compositionally biased region" description="Low complexity" evidence="1">
    <location>
        <begin position="222"/>
        <end position="237"/>
    </location>
</feature>
<feature type="compositionally biased region" description="Basic residues" evidence="1">
    <location>
        <begin position="393"/>
        <end position="404"/>
    </location>
</feature>
<dbReference type="Proteomes" id="UP000092583">
    <property type="component" value="Unassembled WGS sequence"/>
</dbReference>
<feature type="compositionally biased region" description="Basic and acidic residues" evidence="1">
    <location>
        <begin position="430"/>
        <end position="449"/>
    </location>
</feature>
<feature type="compositionally biased region" description="Basic residues" evidence="1">
    <location>
        <begin position="1632"/>
        <end position="1644"/>
    </location>
</feature>
<protein>
    <submittedName>
        <fullName evidence="2">Uncharacterized protein</fullName>
    </submittedName>
</protein>
<organism evidence="2 3">
    <name type="scientific">Kwoniella mangroviensis CBS 10435</name>
    <dbReference type="NCBI Taxonomy" id="1331196"/>
    <lineage>
        <taxon>Eukaryota</taxon>
        <taxon>Fungi</taxon>
        <taxon>Dikarya</taxon>
        <taxon>Basidiomycota</taxon>
        <taxon>Agaricomycotina</taxon>
        <taxon>Tremellomycetes</taxon>
        <taxon>Tremellales</taxon>
        <taxon>Cryptococcaceae</taxon>
        <taxon>Kwoniella</taxon>
    </lineage>
</organism>
<dbReference type="OrthoDB" id="2565095at2759"/>
<feature type="compositionally biased region" description="Basic and acidic residues" evidence="1">
    <location>
        <begin position="495"/>
        <end position="510"/>
    </location>
</feature>
<evidence type="ECO:0000313" key="2">
    <source>
        <dbReference type="EMBL" id="OCF55357.1"/>
    </source>
</evidence>
<feature type="compositionally biased region" description="Polar residues" evidence="1">
    <location>
        <begin position="324"/>
        <end position="338"/>
    </location>
</feature>
<feature type="compositionally biased region" description="Polar residues" evidence="1">
    <location>
        <begin position="175"/>
        <end position="193"/>
    </location>
</feature>
<feature type="compositionally biased region" description="Basic and acidic residues" evidence="1">
    <location>
        <begin position="374"/>
        <end position="384"/>
    </location>
</feature>
<feature type="region of interest" description="Disordered" evidence="1">
    <location>
        <begin position="135"/>
        <end position="520"/>
    </location>
</feature>
<feature type="region of interest" description="Disordered" evidence="1">
    <location>
        <begin position="918"/>
        <end position="1557"/>
    </location>
</feature>
<feature type="compositionally biased region" description="Acidic residues" evidence="1">
    <location>
        <begin position="1352"/>
        <end position="1363"/>
    </location>
</feature>
<dbReference type="EMBL" id="KI669466">
    <property type="protein sequence ID" value="OCF55357.1"/>
    <property type="molecule type" value="Genomic_DNA"/>
</dbReference>
<keyword evidence="3" id="KW-1185">Reference proteome</keyword>
<feature type="compositionally biased region" description="Polar residues" evidence="1">
    <location>
        <begin position="769"/>
        <end position="782"/>
    </location>
</feature>
<feature type="compositionally biased region" description="Polar residues" evidence="1">
    <location>
        <begin position="981"/>
        <end position="995"/>
    </location>
</feature>
<feature type="region of interest" description="Disordered" evidence="1">
    <location>
        <begin position="575"/>
        <end position="690"/>
    </location>
</feature>
<accession>A0A1B9IIR2</accession>
<feature type="compositionally biased region" description="Low complexity" evidence="1">
    <location>
        <begin position="466"/>
        <end position="480"/>
    </location>
</feature>
<feature type="compositionally biased region" description="Acidic residues" evidence="1">
    <location>
        <begin position="1017"/>
        <end position="1033"/>
    </location>
</feature>
<feature type="region of interest" description="Disordered" evidence="1">
    <location>
        <begin position="769"/>
        <end position="900"/>
    </location>
</feature>
<feature type="compositionally biased region" description="Acidic residues" evidence="1">
    <location>
        <begin position="1182"/>
        <end position="1191"/>
    </location>
</feature>
<feature type="compositionally biased region" description="Basic and acidic residues" evidence="1">
    <location>
        <begin position="1604"/>
        <end position="1613"/>
    </location>
</feature>
<feature type="compositionally biased region" description="Basic and acidic residues" evidence="1">
    <location>
        <begin position="603"/>
        <end position="615"/>
    </location>
</feature>
<feature type="compositionally biased region" description="Acidic residues" evidence="1">
    <location>
        <begin position="1063"/>
        <end position="1075"/>
    </location>
</feature>
<feature type="compositionally biased region" description="Polar residues" evidence="1">
    <location>
        <begin position="1396"/>
        <end position="1409"/>
    </location>
</feature>
<feature type="compositionally biased region" description="Polar residues" evidence="1">
    <location>
        <begin position="1324"/>
        <end position="1335"/>
    </location>
</feature>
<feature type="compositionally biased region" description="Polar residues" evidence="1">
    <location>
        <begin position="1237"/>
        <end position="1248"/>
    </location>
</feature>
<feature type="compositionally biased region" description="Polar residues" evidence="1">
    <location>
        <begin position="1439"/>
        <end position="1448"/>
    </location>
</feature>
<feature type="compositionally biased region" description="Basic and acidic residues" evidence="1">
    <location>
        <begin position="290"/>
        <end position="300"/>
    </location>
</feature>
<feature type="compositionally biased region" description="Polar residues" evidence="1">
    <location>
        <begin position="673"/>
        <end position="685"/>
    </location>
</feature>
<dbReference type="STRING" id="1331196.A0A1B9IIR2"/>
<feature type="compositionally biased region" description="Low complexity" evidence="1">
    <location>
        <begin position="874"/>
        <end position="889"/>
    </location>
</feature>
<sequence length="1653" mass="178834">MARKKVTPQQNNSPIAAGPPTEALPTTPMMEGNKGPAIYFQLADGSSKTKRRLKHDVSFDSVLSKTLSKLVPDVDSQQIRLSHVRANGREVDLIDDYDYVSFQRRALDNPSQTQTIKVYIPGSSAQNIIASSISIPEHPQTPSPAGLVNSNVNVFETPKGQPKRDRKGKQKADATISQSEVIEETQQSPSATTLARGGDLDLPKSSKKRKQKTSEPVKPRTSSSSFDSPSAADHPPSLTKDSISTSPTRKSLASPKKSKKRKRLSEVPPDFRIPLALPPPSTFSPADDTSSSRERRSKSPEKKKRRKSKQDQDDTPVESPLVVQPSSAFQIQLSSASPSVPPYLKLNKYKPATPSPLGRMPSPSVDGEAEEDSHDGSPDARISEELPESPIQGKKKRKNQKKEKVKNQLEEQVENAETHALVEESGEAQGRGEEREEIQVDGTAAEKEPKKRSKKAKKNDLVVETAPEVQEPQAEPQVEASETVDTPTQSKKAKERAISKKKQQEVRDAPETEVETMEKVPLVTEEVMEVDREEQASPKVVTATSKKINSTVKSAVPKVRKVIPLSSPFILYVRPNDPLPYITSRYNSSTIDRNPLKTYGKSVKSDDPPAEVVEKSDDDAISLEEEELPKSPEPPKRAEVAQKKKRKSVPANEQSEKRRDTAGTGPSPLPSKQLHSPHSTTSTTELSKHGRHIPSEHHLNVDARGHCLICLGDPHLQINCPAVAKGLDHLRELFEERKKDKNNPQYDDTKKAFDIWFNRADKIASSVTGVKSPSVHSMTNGHKGTAGLTPDQSLTLSPKRKSTLSKEGVVISSASAARTVGSSPPPPMVNLEPEQQEDADREAEQRSAPSTPSEEVSDPGLPASPSSPIPGPAVAPMRPSQQSQSAQSPSREHSAPPIYLKALATKAGSVSGLSVSDAVIETGSSESESDSDNGSGSGSDSDDSDADSNSLRGSASSIKRSQRGSRSRSPASIARSPSPSLMQDSGSLATPSLNDFMSMPLSQKLKQRARASAAEMMEVELDEEIQDESDNESSPERQLPPASFAGRARRGSESSVGEFADEKSDEDADMEEDEVLPFTQSILAQPIQEEQADTIKTAPEETRKSDSPPPSVQSKRSFTDLADVSSPTPIVAEFPGSIALQEAIDEDDAQERGMDVDTSAKAEDSKTGHIISQGLMSPPSSTDEDSPEEPSEPMPATQIVNGDAQDDQATPKPLNRRVTRGKARDEAELAPPIDIRLSSSQPAATTTGRRLRSMSRELSADPMSPRRTTRRVSSSQPEPASRMRSTSPLSILPATRNSKRTTPSSQIDELASSPAVPLRRSSRKGSTPLRSSQPDQLECSPPNVMRTPAPIAEEDESEVDELEPQQTPEGFKTPLVPETQESLPRRGSRSKPSPLFMSQGSPIPQTQAYNIYPNLPSSDAGASIDETPKGRMNVVAESPLSSRKTNNLGRKASLRFTSPIVEDIHEEEDADRADKVKDSQPQDEPDHDSDRHENGNDEPALSEGAASDSESEDEIPPVPLPKLRSSRSTPSLYPGLPKPKALSSSQPQPTTPIPSAFPALSALSKDFITRKASFGVGAGSQHKTAHSRMSLPANGFSKSQPNPKSDDESHSDSGSDSDSSEEEKTPAGLKGRFAKGGREKKKRISASQPGIGW</sequence>